<organism evidence="1">
    <name type="scientific">marine sediment metagenome</name>
    <dbReference type="NCBI Taxonomy" id="412755"/>
    <lineage>
        <taxon>unclassified sequences</taxon>
        <taxon>metagenomes</taxon>
        <taxon>ecological metagenomes</taxon>
    </lineage>
</organism>
<dbReference type="EMBL" id="BARS01030649">
    <property type="protein sequence ID" value="GAG24289.1"/>
    <property type="molecule type" value="Genomic_DNA"/>
</dbReference>
<protein>
    <submittedName>
        <fullName evidence="1">Uncharacterized protein</fullName>
    </submittedName>
</protein>
<accession>X0W0H4</accession>
<reference evidence="1" key="1">
    <citation type="journal article" date="2014" name="Front. Microbiol.">
        <title>High frequency of phylogenetically diverse reductive dehalogenase-homologous genes in deep subseafloor sedimentary metagenomes.</title>
        <authorList>
            <person name="Kawai M."/>
            <person name="Futagami T."/>
            <person name="Toyoda A."/>
            <person name="Takaki Y."/>
            <person name="Nishi S."/>
            <person name="Hori S."/>
            <person name="Arai W."/>
            <person name="Tsubouchi T."/>
            <person name="Morono Y."/>
            <person name="Uchiyama I."/>
            <person name="Ito T."/>
            <person name="Fujiyama A."/>
            <person name="Inagaki F."/>
            <person name="Takami H."/>
        </authorList>
    </citation>
    <scope>NUCLEOTIDE SEQUENCE</scope>
    <source>
        <strain evidence="1">Expedition CK06-06</strain>
    </source>
</reference>
<proteinExistence type="predicted"/>
<dbReference type="Gene3D" id="3.20.20.80">
    <property type="entry name" value="Glycosidases"/>
    <property type="match status" value="1"/>
</dbReference>
<gene>
    <name evidence="1" type="ORF">S01H1_47788</name>
</gene>
<name>X0W0H4_9ZZZZ</name>
<dbReference type="PANTHER" id="PTHR47786">
    <property type="entry name" value="ALPHA-1,4-GLUCAN:MALTOSE-1-PHOSPHATE MALTOSYLTRANSFERASE"/>
    <property type="match status" value="1"/>
</dbReference>
<comment type="caution">
    <text evidence="1">The sequence shown here is derived from an EMBL/GenBank/DDBJ whole genome shotgun (WGS) entry which is preliminary data.</text>
</comment>
<dbReference type="SUPFAM" id="SSF51445">
    <property type="entry name" value="(Trans)glycosidases"/>
    <property type="match status" value="1"/>
</dbReference>
<feature type="non-terminal residue" evidence="1">
    <location>
        <position position="1"/>
    </location>
</feature>
<dbReference type="PANTHER" id="PTHR47786:SF2">
    <property type="entry name" value="GLYCOSYL HYDROLASE FAMILY 13 CATALYTIC DOMAIN-CONTAINING PROTEIN"/>
    <property type="match status" value="1"/>
</dbReference>
<dbReference type="InterPro" id="IPR017853">
    <property type="entry name" value="GH"/>
</dbReference>
<evidence type="ECO:0000313" key="1">
    <source>
        <dbReference type="EMBL" id="GAG24289.1"/>
    </source>
</evidence>
<dbReference type="AlphaFoldDB" id="X0W0H4"/>
<sequence length="208" mass="24541">LTHENVNNIKEHLQADISYQNKLVRFIENHDELRAVEKYGVDKSQAAALIALTVPGARLVYEGQMEGFKIKLPVQLGRHQTEEINQDLLEFYQNLLKIIPGKEFSNAKWSLCRIDPVDSNDSSFKNIISYYWWIDNRYQMIVVNFSPYFSKAHIKIDSLYYGSDKWKFKDLLNKNEFQFEGKDLDEYGLYVELEAWKGHLFNIQKTYN</sequence>